<name>A0A3S4B2X3_9BRAD</name>
<keyword evidence="3" id="KW-1185">Reference proteome</keyword>
<sequence>MALELDGFAVLHRIGANRAVFEGISSEVAKVARSLLVKLLKDKRTGVDGVRAVRAALGAEPFALVVDGLTDAEIKSIAKRLDKHNPVLIDGDAATVRKLVGALADGSTEPASRPRAASRGSTKAPKSKKEPTAPKTIARISFKSAGATRGR</sequence>
<proteinExistence type="predicted"/>
<comment type="caution">
    <text evidence="2">The sequence shown here is derived from an EMBL/GenBank/DDBJ whole genome shotgun (WGS) entry which is preliminary data.</text>
</comment>
<feature type="region of interest" description="Disordered" evidence="1">
    <location>
        <begin position="104"/>
        <end position="151"/>
    </location>
</feature>
<organism evidence="2 3">
    <name type="scientific">Rhodoplanes serenus</name>
    <dbReference type="NCBI Taxonomy" id="200615"/>
    <lineage>
        <taxon>Bacteria</taxon>
        <taxon>Pseudomonadati</taxon>
        <taxon>Pseudomonadota</taxon>
        <taxon>Alphaproteobacteria</taxon>
        <taxon>Hyphomicrobiales</taxon>
        <taxon>Nitrobacteraceae</taxon>
        <taxon>Rhodoplanes</taxon>
    </lineage>
</organism>
<dbReference type="EMBL" id="UWOC01000166">
    <property type="protein sequence ID" value="VCU10308.1"/>
    <property type="molecule type" value="Genomic_DNA"/>
</dbReference>
<dbReference type="Proteomes" id="UP000289200">
    <property type="component" value="Unassembled WGS sequence"/>
</dbReference>
<dbReference type="OrthoDB" id="8005831at2"/>
<protein>
    <submittedName>
        <fullName evidence="2">Uncharacterized protein</fullName>
    </submittedName>
</protein>
<dbReference type="RefSeq" id="WP_129610356.1">
    <property type="nucleotide sequence ID" value="NZ_UWOC01000166.1"/>
</dbReference>
<dbReference type="AlphaFoldDB" id="A0A3S4B2X3"/>
<evidence type="ECO:0000313" key="3">
    <source>
        <dbReference type="Proteomes" id="UP000289200"/>
    </source>
</evidence>
<reference evidence="3" key="1">
    <citation type="submission" date="2018-10" db="EMBL/GenBank/DDBJ databases">
        <authorList>
            <person name="Peiro R."/>
            <person name="Begona"/>
            <person name="Cbmso G."/>
            <person name="Lopez M."/>
            <person name="Gonzalez S."/>
            <person name="Sacristan E."/>
            <person name="Castillo E."/>
        </authorList>
    </citation>
    <scope>NUCLEOTIDE SEQUENCE [LARGE SCALE GENOMIC DNA]</scope>
</reference>
<accession>A0A3S4B2X3</accession>
<evidence type="ECO:0000256" key="1">
    <source>
        <dbReference type="SAM" id="MobiDB-lite"/>
    </source>
</evidence>
<evidence type="ECO:0000313" key="2">
    <source>
        <dbReference type="EMBL" id="VCU10308.1"/>
    </source>
</evidence>
<gene>
    <name evidence="2" type="ORF">RHODGE_RHODGE_03496</name>
</gene>